<protein>
    <submittedName>
        <fullName evidence="1">Uncharacterized protein</fullName>
    </submittedName>
</protein>
<reference evidence="1 2" key="1">
    <citation type="journal article" date="2018" name="Nat. Ecol. Evol.">
        <title>Genomic signatures of mitonuclear coevolution across populations of Tigriopus californicus.</title>
        <authorList>
            <person name="Barreto F.S."/>
            <person name="Watson E.T."/>
            <person name="Lima T.G."/>
            <person name="Willett C.S."/>
            <person name="Edmands S."/>
            <person name="Li W."/>
            <person name="Burton R.S."/>
        </authorList>
    </citation>
    <scope>NUCLEOTIDE SEQUENCE [LARGE SCALE GENOMIC DNA]</scope>
    <source>
        <strain evidence="1 2">San Diego</strain>
    </source>
</reference>
<name>A0A553PNC3_TIGCA</name>
<proteinExistence type="predicted"/>
<accession>A0A553PNC3</accession>
<evidence type="ECO:0000313" key="1">
    <source>
        <dbReference type="EMBL" id="TRY79176.1"/>
    </source>
</evidence>
<gene>
    <name evidence="1" type="ORF">TCAL_16106</name>
</gene>
<dbReference type="AlphaFoldDB" id="A0A553PNC3"/>
<evidence type="ECO:0000313" key="2">
    <source>
        <dbReference type="Proteomes" id="UP000318571"/>
    </source>
</evidence>
<dbReference type="Proteomes" id="UP000318571">
    <property type="component" value="Chromosome 6"/>
</dbReference>
<dbReference type="EMBL" id="VCGU01000002">
    <property type="protein sequence ID" value="TRY79176.1"/>
    <property type="molecule type" value="Genomic_DNA"/>
</dbReference>
<organism evidence="1 2">
    <name type="scientific">Tigriopus californicus</name>
    <name type="common">Marine copepod</name>
    <dbReference type="NCBI Taxonomy" id="6832"/>
    <lineage>
        <taxon>Eukaryota</taxon>
        <taxon>Metazoa</taxon>
        <taxon>Ecdysozoa</taxon>
        <taxon>Arthropoda</taxon>
        <taxon>Crustacea</taxon>
        <taxon>Multicrustacea</taxon>
        <taxon>Hexanauplia</taxon>
        <taxon>Copepoda</taxon>
        <taxon>Harpacticoida</taxon>
        <taxon>Harpacticidae</taxon>
        <taxon>Tigriopus</taxon>
    </lineage>
</organism>
<sequence length="149" mass="17017">MRLLAIILLPSVLAMKEDGMDWGPQYSSMSDVDWAKRGYDNWISPAYGYASMADSDWGWKKRGDPDQEPAHFGPIAQASTGPLRSFPSYAYRPFRPAVRRSPLTQDRLYGYHSMADLDWGWKKRSVNKRHIGSIGRSSNKMGGRLRRYA</sequence>
<keyword evidence="2" id="KW-1185">Reference proteome</keyword>
<comment type="caution">
    <text evidence="1">The sequence shown here is derived from an EMBL/GenBank/DDBJ whole genome shotgun (WGS) entry which is preliminary data.</text>
</comment>